<gene>
    <name evidence="3" type="ORF">SCF082_LOCUS501</name>
</gene>
<reference evidence="3 4" key="1">
    <citation type="submission" date="2024-02" db="EMBL/GenBank/DDBJ databases">
        <authorList>
            <person name="Chen Y."/>
            <person name="Shah S."/>
            <person name="Dougan E. K."/>
            <person name="Thang M."/>
            <person name="Chan C."/>
        </authorList>
    </citation>
    <scope>NUCLEOTIDE SEQUENCE [LARGE SCALE GENOMIC DNA]</scope>
</reference>
<name>A0ABP0H8E5_9DINO</name>
<protein>
    <submittedName>
        <fullName evidence="3">Uncharacterized protein</fullName>
    </submittedName>
</protein>
<feature type="region of interest" description="Disordered" evidence="2">
    <location>
        <begin position="2483"/>
        <end position="2564"/>
    </location>
</feature>
<accession>A0ABP0H8E5</accession>
<dbReference type="Proteomes" id="UP001642464">
    <property type="component" value="Unassembled WGS sequence"/>
</dbReference>
<feature type="region of interest" description="Disordered" evidence="2">
    <location>
        <begin position="1824"/>
        <end position="1864"/>
    </location>
</feature>
<feature type="compositionally biased region" description="Low complexity" evidence="2">
    <location>
        <begin position="96"/>
        <end position="108"/>
    </location>
</feature>
<evidence type="ECO:0000313" key="3">
    <source>
        <dbReference type="EMBL" id="CAK8986325.1"/>
    </source>
</evidence>
<feature type="compositionally biased region" description="Basic residues" evidence="2">
    <location>
        <begin position="1927"/>
        <end position="1936"/>
    </location>
</feature>
<feature type="compositionally biased region" description="Basic and acidic residues" evidence="2">
    <location>
        <begin position="1847"/>
        <end position="1857"/>
    </location>
</feature>
<dbReference type="PANTHER" id="PTHR45615:SF80">
    <property type="entry name" value="GRIP DOMAIN-CONTAINING PROTEIN"/>
    <property type="match status" value="1"/>
</dbReference>
<feature type="compositionally biased region" description="Low complexity" evidence="2">
    <location>
        <begin position="2126"/>
        <end position="2136"/>
    </location>
</feature>
<organism evidence="3 4">
    <name type="scientific">Durusdinium trenchii</name>
    <dbReference type="NCBI Taxonomy" id="1381693"/>
    <lineage>
        <taxon>Eukaryota</taxon>
        <taxon>Sar</taxon>
        <taxon>Alveolata</taxon>
        <taxon>Dinophyceae</taxon>
        <taxon>Suessiales</taxon>
        <taxon>Symbiodiniaceae</taxon>
        <taxon>Durusdinium</taxon>
    </lineage>
</organism>
<feature type="region of interest" description="Disordered" evidence="2">
    <location>
        <begin position="55"/>
        <end position="108"/>
    </location>
</feature>
<feature type="region of interest" description="Disordered" evidence="2">
    <location>
        <begin position="1548"/>
        <end position="1569"/>
    </location>
</feature>
<feature type="compositionally biased region" description="Low complexity" evidence="2">
    <location>
        <begin position="1"/>
        <end position="13"/>
    </location>
</feature>
<feature type="coiled-coil region" evidence="1">
    <location>
        <begin position="986"/>
        <end position="1020"/>
    </location>
</feature>
<keyword evidence="1" id="KW-0175">Coiled coil</keyword>
<feature type="compositionally biased region" description="Low complexity" evidence="2">
    <location>
        <begin position="2097"/>
        <end position="2114"/>
    </location>
</feature>
<feature type="region of interest" description="Disordered" evidence="2">
    <location>
        <begin position="1"/>
        <end position="25"/>
    </location>
</feature>
<dbReference type="EMBL" id="CAXAMM010000171">
    <property type="protein sequence ID" value="CAK8986325.1"/>
    <property type="molecule type" value="Genomic_DNA"/>
</dbReference>
<feature type="compositionally biased region" description="Acidic residues" evidence="2">
    <location>
        <begin position="209"/>
        <end position="219"/>
    </location>
</feature>
<comment type="caution">
    <text evidence="3">The sequence shown here is derived from an EMBL/GenBank/DDBJ whole genome shotgun (WGS) entry which is preliminary data.</text>
</comment>
<evidence type="ECO:0000256" key="1">
    <source>
        <dbReference type="SAM" id="Coils"/>
    </source>
</evidence>
<feature type="region of interest" description="Disordered" evidence="2">
    <location>
        <begin position="1771"/>
        <end position="1791"/>
    </location>
</feature>
<feature type="compositionally biased region" description="Acidic residues" evidence="2">
    <location>
        <begin position="14"/>
        <end position="25"/>
    </location>
</feature>
<evidence type="ECO:0000313" key="4">
    <source>
        <dbReference type="Proteomes" id="UP001642464"/>
    </source>
</evidence>
<feature type="coiled-coil region" evidence="1">
    <location>
        <begin position="1680"/>
        <end position="1721"/>
    </location>
</feature>
<feature type="coiled-coil region" evidence="1">
    <location>
        <begin position="907"/>
        <end position="934"/>
    </location>
</feature>
<feature type="compositionally biased region" description="Polar residues" evidence="2">
    <location>
        <begin position="2216"/>
        <end position="2225"/>
    </location>
</feature>
<proteinExistence type="predicted"/>
<evidence type="ECO:0000256" key="2">
    <source>
        <dbReference type="SAM" id="MobiDB-lite"/>
    </source>
</evidence>
<feature type="coiled-coil region" evidence="1">
    <location>
        <begin position="1178"/>
        <end position="1489"/>
    </location>
</feature>
<dbReference type="PANTHER" id="PTHR45615">
    <property type="entry name" value="MYOSIN HEAVY CHAIN, NON-MUSCLE"/>
    <property type="match status" value="1"/>
</dbReference>
<feature type="region of interest" description="Disordered" evidence="2">
    <location>
        <begin position="692"/>
        <end position="768"/>
    </location>
</feature>
<feature type="compositionally biased region" description="Low complexity" evidence="2">
    <location>
        <begin position="2336"/>
        <end position="2355"/>
    </location>
</feature>
<feature type="compositionally biased region" description="Acidic residues" evidence="2">
    <location>
        <begin position="2167"/>
        <end position="2176"/>
    </location>
</feature>
<feature type="region of interest" description="Disordered" evidence="2">
    <location>
        <begin position="151"/>
        <end position="252"/>
    </location>
</feature>
<feature type="compositionally biased region" description="Basic and acidic residues" evidence="2">
    <location>
        <begin position="1985"/>
        <end position="1995"/>
    </location>
</feature>
<feature type="compositionally biased region" description="Low complexity" evidence="2">
    <location>
        <begin position="2540"/>
        <end position="2550"/>
    </location>
</feature>
<sequence length="2712" mass="296724">MASPQLDAAAAWGADDDLGLSGAEDADVAVEAPAAEMNEAGGAGAGELGLEAVAARGGAGEELGGWREEEEEEEEQVGSLGTPQRHAALRKNARGLTLTPTSTTSSTTTLGQEDIALLSEHLANVKLQAEERAFSLNSEIRELRKRLAHTETENRKIKQKLVLASPQMPPSRLDFSASGGQSRESDRVDGADDSDRDAGERHRRQLRFEEDDDYSDGEEMLNGRRRGSSGVATPEQGVGSDSESDRSDESQDPVAVLWEKGNQEINEGNYADGVKNYTTAARLLATNHAAAEAQVSSLSAQLEELQTECKVFVARDQESRRENEALKKEFGQMQSETAARVDEVLVTLADRDGTIASLREELAQARQAAELGAQVAESLETYEARLQEYQSRVEQHEQQAQDLQTQHEAELERIRAAHTSELAELEILRSQDQQHEEQLSELQDEVTRLTTVDADRQELQAKLEATEESLEKNKDLLRQLKRRYEKLKHERDEASQVAAESQPQPEQLVQLEKQVETLNGEVAKYQQVALDAHHSLELAQAEQAELQQTLGALQDQFSTLQEENAELVAAQQRPSELESEAAAAERRVADAKEKLNEARTRCMDAEVEAEGLRNQHEKTQAELRDKVAELEALRGMESDLHDRIASLTAQLEQQAQGHEQELQVLRDQLEAARHQLASPVEELEWGAVVASRGSPEPSAFSPPPAAVQQRQEPPHVQGTPASAAELFGGESDDDDGWLRRDGVPQGESSMGAVSEQKQQQPGMSLEEELAHEKTLTELKETISLRDQEIEVLKQQLAGVASPAPEAVGAPGALAPLDKPDDVVGFFDTYKDDAGAGGTGDASALFGETPGEAQPPPAGCSACDAMDTELGTLRETLSTTQEQLQGKILELEALQGGAVEQGPNDAKLQELQDALANSETELEALRQQAAALIQQPMQQQQQQRLEHDKGAVGYFDSAPQEVASDTAALFGTPPQASPQPQGDQTELAALRSAVEIKDAEVEELRELVATKDAELEALRAASAPVVDSAVVSMGNPGDVAGLFDVPQEGNQDRTGATLAASSVETAPPAPPADNVMLEKELLELRQTLQSKDAELVELEARLAALHTRASELEGDLQAKITELETVRATLPPADQNGIVPMGNPNDVAGFFDTYKDDNQNADGTDASALFGAGQASVGIGELEALRKRTETKEAELKQLQEQHAVLEKTTTELHGDLQSKVAQLQASENQAESLRDQLAQRTAELADVQNRVEAIVTDRDTSIQARDNLEEELGVAREKAEYLETQLREQTDNQFSEENKLRNLVTELEGQVRAARAEAAQASASLEAELQECKESLVQECGARKRAEEDLEDAKSRLGDAQGTLSENEEKLATLLVGEKRRVELEKRKAELELELESLHVSHQEDVAQLESKIQEQLAAEQTNMDDLLQRLSDAEASNQELEAQVRELTDRSRALLVENDALKEVSVEYKELQTKFQRLREENVDLQAKVRTGARIEELEEELVMRDKALLSLSHRLTKLMGVSKRLQHERDRAQEEAASMFHAQVSMEMEERSSGLRRRSQSPMKRKSIGDVVESVNNRSINTNQGSPCGSVGDQEQVLDESATDWDLKVTEMDNAISQFVEPDDVPVLDPLQQSESQEETEQETRNPNVHTEDLLELVSNLQDCCAMADEAALMKEQLALLQASLTDASQRLAQVTAEAEGYQRDLASARSQIATLENHVSNNHDADAVPEPSLAERLVDNESEVARLSAVVQEKDQLIMELETQLTERQERLARDTQSQQPDNVHDKQQLRSLQSELESCMALLHQYETQAAAATAQGVLRNEQQQQRDMDEAELAESLSTPEVVKEESEHEIGSDGTNNEALDAIKYERDEALSRIKELERELSMRKSLFGSKSPIVHRGSVVATNAGEDIPEEFRPASPSRSPHHHHHNHHVSFAQDAASFPSNPKPRGVERLQGPEPHGGEGDATANLDSPLVMPWSDKWWDDEHHPDDLDLASPMIEDEAGDTPAGTIPQQQPPGVAEIAESDRTSPTSEGDSIPMVFGASPGADSSEAASLRSGAGGVIGISSPGESSPGTAASSVAAPPPSQNAGWPQVPVESQAASAQASEQSPGGQPALAEESKSPSSPGTASSSKSRKATEPRFMSRMFGIGKHRRLIEAGIQDENSDFDETEERDMSVAPPNPAPGSEMSDPFKAAREIRSRSRSRTLSNFSARSTQGSGRNTYPPFELQQHPTGIISDAAAEEQQQQPLPPQDGSPTFPPQSPQFQSHQPQPPPPQQQPLFQAQASNSDVFGSQEPIATHSQEGGSPQFMPQQMPQEPPASPFDNEDYYAPQQQQSQVLQEALHQQQQQQQHPPFSGTGVDSGGSVENFGPSSPLESSPDAPVLQWNSVLAGASESQVAGTEERGRGSSDGDECTQDSPVDVAEILSRKAELERKVADLEHELEMERQARIWRERQLCTAESELQKAAEANHELKEQVMVLEEQLRNSTASLPGPERPLANRPPPLDTGASAGEPERDEKQEEMQPPPPPPPPLPQFHHPQQIQPPTASNQTSGPPGGAQSLEQELEWCKRELAQRTEELREARDAQNRLELSLTALNEQLKAREDDYEYLVKNLALSIYARSKVSPSSALQGSVDTPLTPRSRKAVLEGQHGVVVYKKRTSVQNLFSWTYYYVLPHTLLVLTTFLISVGTPPEVLDDLIHLRRIIPT</sequence>
<feature type="compositionally biased region" description="Basic residues" evidence="2">
    <location>
        <begin position="1556"/>
        <end position="1568"/>
    </location>
</feature>
<feature type="compositionally biased region" description="Basic and acidic residues" evidence="2">
    <location>
        <begin position="2518"/>
        <end position="2527"/>
    </location>
</feature>
<feature type="coiled-coil region" evidence="1">
    <location>
        <begin position="1073"/>
        <end position="1114"/>
    </location>
</feature>
<feature type="region of interest" description="Disordered" evidence="2">
    <location>
        <begin position="1905"/>
        <end position="2423"/>
    </location>
</feature>
<feature type="compositionally biased region" description="Low complexity" evidence="2">
    <location>
        <begin position="2068"/>
        <end position="2085"/>
    </location>
</feature>
<keyword evidence="4" id="KW-1185">Reference proteome</keyword>
<feature type="compositionally biased region" description="Pro residues" evidence="2">
    <location>
        <begin position="2252"/>
        <end position="2266"/>
    </location>
</feature>
<feature type="coiled-coil region" evidence="1">
    <location>
        <begin position="379"/>
        <end position="675"/>
    </location>
</feature>
<feature type="compositionally biased region" description="Pro residues" evidence="2">
    <location>
        <begin position="2529"/>
        <end position="2539"/>
    </location>
</feature>